<feature type="non-terminal residue" evidence="2">
    <location>
        <position position="1"/>
    </location>
</feature>
<keyword evidence="2" id="KW-0547">Nucleotide-binding</keyword>
<sequence>STLASKFPDPVFIDTEGSTNMMDVARLPAPSSWTMLFEEIDYVKTHPDCCKTLVIDTADWAEQLCIRYICESRKVNGIEDFGYGKGYTYVKEEFGRFLNKVSDLIDIGINVVLTAHAVMRKFEQPDELGAYDRWELKLTKQSAPLVKEWSDIMLFCNFKTVVINVDNKGATKGKNKAQGSRRVMYTQHHACWDAKNRSGLPEEIPMGYDEYLKPIIEGIVSETQVNVSETQAATYKIDEGKQIDLKDYQHIASGEEIETIPVEKPATKEAPDPGVSALPESPKAPEEKPPEPISPAVVSPYLSDPNRIPKALKDLMEKDHISEWNLQDAAYSKGYYPRDTLLQDMDPNFLTGWFVAFWPKVRELVEGLRDKDEVPFKD</sequence>
<evidence type="ECO:0000313" key="2">
    <source>
        <dbReference type="EMBL" id="MSS16152.1"/>
    </source>
</evidence>
<evidence type="ECO:0000256" key="1">
    <source>
        <dbReference type="SAM" id="MobiDB-lite"/>
    </source>
</evidence>
<organism evidence="2 3">
    <name type="scientific">Porcincola intestinalis</name>
    <dbReference type="NCBI Taxonomy" id="2606632"/>
    <lineage>
        <taxon>Bacteria</taxon>
        <taxon>Bacillati</taxon>
        <taxon>Bacillota</taxon>
        <taxon>Clostridia</taxon>
        <taxon>Lachnospirales</taxon>
        <taxon>Lachnospiraceae</taxon>
        <taxon>Porcincola</taxon>
    </lineage>
</organism>
<proteinExistence type="predicted"/>
<protein>
    <submittedName>
        <fullName evidence="2">ATP-binding protein</fullName>
    </submittedName>
</protein>
<comment type="caution">
    <text evidence="2">The sequence shown here is derived from an EMBL/GenBank/DDBJ whole genome shotgun (WGS) entry which is preliminary data.</text>
</comment>
<dbReference type="Pfam" id="PF13479">
    <property type="entry name" value="AAA_24"/>
    <property type="match status" value="1"/>
</dbReference>
<dbReference type="GO" id="GO:0005524">
    <property type="term" value="F:ATP binding"/>
    <property type="evidence" value="ECO:0007669"/>
    <property type="project" value="UniProtKB-KW"/>
</dbReference>
<feature type="region of interest" description="Disordered" evidence="1">
    <location>
        <begin position="258"/>
        <end position="300"/>
    </location>
</feature>
<dbReference type="EMBL" id="VULZ01000025">
    <property type="protein sequence ID" value="MSS16152.1"/>
    <property type="molecule type" value="Genomic_DNA"/>
</dbReference>
<keyword evidence="2" id="KW-0067">ATP-binding</keyword>
<evidence type="ECO:0000313" key="3">
    <source>
        <dbReference type="Proteomes" id="UP000481852"/>
    </source>
</evidence>
<gene>
    <name evidence="2" type="ORF">FYJ35_14160</name>
</gene>
<reference evidence="2 3" key="1">
    <citation type="submission" date="2019-08" db="EMBL/GenBank/DDBJ databases">
        <title>In-depth cultivation of the pig gut microbiome towards novel bacterial diversity and tailored functional studies.</title>
        <authorList>
            <person name="Wylensek D."/>
            <person name="Hitch T.C.A."/>
            <person name="Clavel T."/>
        </authorList>
    </citation>
    <scope>NUCLEOTIDE SEQUENCE [LARGE SCALE GENOMIC DNA]</scope>
    <source>
        <strain evidence="2 3">Oil+RF-744-WCA-WT-11</strain>
    </source>
</reference>
<dbReference type="Proteomes" id="UP000481852">
    <property type="component" value="Unassembled WGS sequence"/>
</dbReference>
<keyword evidence="3" id="KW-1185">Reference proteome</keyword>
<accession>A0A6L5XCF7</accession>
<dbReference type="AlphaFoldDB" id="A0A6L5XCF7"/>
<dbReference type="RefSeq" id="WP_154527581.1">
    <property type="nucleotide sequence ID" value="NZ_VULZ01000025.1"/>
</dbReference>
<name>A0A6L5XCF7_9FIRM</name>